<comment type="caution">
    <text evidence="1">The sequence shown here is derived from an EMBL/GenBank/DDBJ whole genome shotgun (WGS) entry which is preliminary data.</text>
</comment>
<name>A0ABQ0DY82_9EUKA</name>
<gene>
    <name evidence="1" type="ORF">ENUP19_0352G0009</name>
</gene>
<proteinExistence type="predicted"/>
<dbReference type="EMBL" id="BAAFRS010000352">
    <property type="protein sequence ID" value="GAB1227707.1"/>
    <property type="molecule type" value="Genomic_DNA"/>
</dbReference>
<dbReference type="Proteomes" id="UP001628156">
    <property type="component" value="Unassembled WGS sequence"/>
</dbReference>
<protein>
    <submittedName>
        <fullName evidence="1">Uncharacterized protein</fullName>
    </submittedName>
</protein>
<evidence type="ECO:0000313" key="2">
    <source>
        <dbReference type="Proteomes" id="UP001628156"/>
    </source>
</evidence>
<organism evidence="1 2">
    <name type="scientific">Entamoeba nuttalli</name>
    <dbReference type="NCBI Taxonomy" id="412467"/>
    <lineage>
        <taxon>Eukaryota</taxon>
        <taxon>Amoebozoa</taxon>
        <taxon>Evosea</taxon>
        <taxon>Archamoebae</taxon>
        <taxon>Mastigamoebida</taxon>
        <taxon>Entamoebidae</taxon>
        <taxon>Entamoeba</taxon>
    </lineage>
</organism>
<evidence type="ECO:0000313" key="1">
    <source>
        <dbReference type="EMBL" id="GAB1227707.1"/>
    </source>
</evidence>
<reference evidence="1 2" key="1">
    <citation type="journal article" date="2019" name="PLoS Negl. Trop. Dis.">
        <title>Whole genome sequencing of Entamoeba nuttalli reveals mammalian host-related molecular signatures and a novel octapeptide-repeat surface protein.</title>
        <authorList>
            <person name="Tanaka M."/>
            <person name="Makiuchi T."/>
            <person name="Komiyama T."/>
            <person name="Shiina T."/>
            <person name="Osaki K."/>
            <person name="Tachibana H."/>
        </authorList>
    </citation>
    <scope>NUCLEOTIDE SEQUENCE [LARGE SCALE GENOMIC DNA]</scope>
    <source>
        <strain evidence="1 2">P19-061405</strain>
    </source>
</reference>
<keyword evidence="2" id="KW-1185">Reference proteome</keyword>
<accession>A0ABQ0DY82</accession>
<sequence>MKIGYNEIMIGSKYFEDINDFINLEMRVKRFRGNMDQFQFNPILLN</sequence>